<evidence type="ECO:0000256" key="1">
    <source>
        <dbReference type="SAM" id="Phobius"/>
    </source>
</evidence>
<feature type="transmembrane region" description="Helical" evidence="1">
    <location>
        <begin position="70"/>
        <end position="92"/>
    </location>
</feature>
<dbReference type="EMBL" id="JASJQH010007778">
    <property type="protein sequence ID" value="KAK9701854.1"/>
    <property type="molecule type" value="Genomic_DNA"/>
</dbReference>
<feature type="transmembrane region" description="Helical" evidence="1">
    <location>
        <begin position="104"/>
        <end position="122"/>
    </location>
</feature>
<feature type="transmembrane region" description="Helical" evidence="1">
    <location>
        <begin position="39"/>
        <end position="58"/>
    </location>
</feature>
<evidence type="ECO:0000313" key="3">
    <source>
        <dbReference type="Proteomes" id="UP001479436"/>
    </source>
</evidence>
<keyword evidence="3" id="KW-1185">Reference proteome</keyword>
<accession>A0ABR2VUH5</accession>
<organism evidence="2 3">
    <name type="scientific">Basidiobolus ranarum</name>
    <dbReference type="NCBI Taxonomy" id="34480"/>
    <lineage>
        <taxon>Eukaryota</taxon>
        <taxon>Fungi</taxon>
        <taxon>Fungi incertae sedis</taxon>
        <taxon>Zoopagomycota</taxon>
        <taxon>Entomophthoromycotina</taxon>
        <taxon>Basidiobolomycetes</taxon>
        <taxon>Basidiobolales</taxon>
        <taxon>Basidiobolaceae</taxon>
        <taxon>Basidiobolus</taxon>
    </lineage>
</organism>
<feature type="transmembrane region" description="Helical" evidence="1">
    <location>
        <begin position="142"/>
        <end position="161"/>
    </location>
</feature>
<keyword evidence="1" id="KW-0472">Membrane</keyword>
<gene>
    <name evidence="2" type="ORF">K7432_011542</name>
</gene>
<evidence type="ECO:0000313" key="2">
    <source>
        <dbReference type="EMBL" id="KAK9701854.1"/>
    </source>
</evidence>
<dbReference type="Proteomes" id="UP001479436">
    <property type="component" value="Unassembled WGS sequence"/>
</dbReference>
<keyword evidence="1" id="KW-0812">Transmembrane</keyword>
<keyword evidence="1" id="KW-1133">Transmembrane helix</keyword>
<proteinExistence type="predicted"/>
<comment type="caution">
    <text evidence="2">The sequence shown here is derived from an EMBL/GenBank/DDBJ whole genome shotgun (WGS) entry which is preliminary data.</text>
</comment>
<protein>
    <submittedName>
        <fullName evidence="2">Uncharacterized protein</fullName>
    </submittedName>
</protein>
<reference evidence="2 3" key="1">
    <citation type="submission" date="2023-04" db="EMBL/GenBank/DDBJ databases">
        <title>Genome of Basidiobolus ranarum AG-B5.</title>
        <authorList>
            <person name="Stajich J.E."/>
            <person name="Carter-House D."/>
            <person name="Gryganskyi A."/>
        </authorList>
    </citation>
    <scope>NUCLEOTIDE SEQUENCE [LARGE SCALE GENOMIC DNA]</scope>
    <source>
        <strain evidence="2 3">AG-B5</strain>
    </source>
</reference>
<name>A0ABR2VUH5_9FUNG</name>
<sequence length="222" mass="25564">MRMWQISFGLSCLYLKNPDDELRNSVLGRYPSLRLAYSLLYTTTQVFHAVIPIIYWTVVMRTGFEYISVYQFWLSLSLHGGNLTLTLVEMCLSKMRLSWTHAPSLLLIVMLYFGLAWVYYAYTGDSAYMAISGYNTWSTLFVRYMLVLGIFAIIYIVVYYLHRIRTNLGESLMETDQNTDVVIIEVTKEEAITEPKPALCTSRSVLSPSSQAQTFGHVLTFF</sequence>